<evidence type="ECO:0000313" key="2">
    <source>
        <dbReference type="EMBL" id="SDO09295.1"/>
    </source>
</evidence>
<feature type="domain" description="RES" evidence="1">
    <location>
        <begin position="82"/>
        <end position="211"/>
    </location>
</feature>
<proteinExistence type="predicted"/>
<evidence type="ECO:0000313" key="3">
    <source>
        <dbReference type="Proteomes" id="UP000199075"/>
    </source>
</evidence>
<evidence type="ECO:0000259" key="1">
    <source>
        <dbReference type="SMART" id="SM00953"/>
    </source>
</evidence>
<organism evidence="2 3">
    <name type="scientific">Halomonas shengliensis</name>
    <dbReference type="NCBI Taxonomy" id="419597"/>
    <lineage>
        <taxon>Bacteria</taxon>
        <taxon>Pseudomonadati</taxon>
        <taxon>Pseudomonadota</taxon>
        <taxon>Gammaproteobacteria</taxon>
        <taxon>Oceanospirillales</taxon>
        <taxon>Halomonadaceae</taxon>
        <taxon>Halomonas</taxon>
    </lineage>
</organism>
<reference evidence="3" key="1">
    <citation type="submission" date="2016-10" db="EMBL/GenBank/DDBJ databases">
        <authorList>
            <person name="Varghese N."/>
            <person name="Submissions S."/>
        </authorList>
    </citation>
    <scope>NUCLEOTIDE SEQUENCE [LARGE SCALE GENOMIC DNA]</scope>
    <source>
        <strain evidence="3">CGMCC 1.6444</strain>
    </source>
</reference>
<name>A0A1H0GQW3_9GAMM</name>
<dbReference type="RefSeq" id="WP_218118524.1">
    <property type="nucleotide sequence ID" value="NZ_FNIV01000003.1"/>
</dbReference>
<keyword evidence="3" id="KW-1185">Reference proteome</keyword>
<dbReference type="InterPro" id="IPR014914">
    <property type="entry name" value="RES_dom"/>
</dbReference>
<dbReference type="SMART" id="SM00953">
    <property type="entry name" value="RES"/>
    <property type="match status" value="1"/>
</dbReference>
<dbReference type="Proteomes" id="UP000199075">
    <property type="component" value="Unassembled WGS sequence"/>
</dbReference>
<dbReference type="AlphaFoldDB" id="A0A1H0GQW3"/>
<sequence>MVALASLPSLPAGERQGYRLVNSKYPPIDLFDDVASADEFAMLHELQALTNPRLRAQVGDMGLVSREEIPFGIPGCSYAVAPFTRVNPAGSRFSAGAYGVLYIADVMETALAEVRYHQEAYWRNVPGLNFERFVFRGLRGRFHETGMLDGLAVPATHPVYDSDDLSAARALGRSVKHAGLPGLRYRSVRRPGAMAWALMTPRPVIAMVQTAHYEMVWNDAITAVNRLSTP</sequence>
<gene>
    <name evidence="2" type="ORF">SAMN04487957_103306</name>
</gene>
<dbReference type="EMBL" id="FNIV01000003">
    <property type="protein sequence ID" value="SDO09295.1"/>
    <property type="molecule type" value="Genomic_DNA"/>
</dbReference>
<accession>A0A1H0GQW3</accession>
<dbReference type="STRING" id="419597.SAMN04487957_103306"/>
<protein>
    <submittedName>
        <fullName evidence="2">RES domain-containing protein</fullName>
    </submittedName>
</protein>
<dbReference type="Pfam" id="PF08808">
    <property type="entry name" value="RES"/>
    <property type="match status" value="1"/>
</dbReference>